<feature type="domain" description="Polysaccharide pyruvyl transferase" evidence="1">
    <location>
        <begin position="13"/>
        <end position="309"/>
    </location>
</feature>
<dbReference type="Pfam" id="PF04230">
    <property type="entry name" value="PS_pyruv_trans"/>
    <property type="match status" value="1"/>
</dbReference>
<gene>
    <name evidence="2" type="ORF">H9Q80_01465</name>
</gene>
<sequence>MKINIITYTRTKNYGGILQSYALYSYLQNEGYEVEFIDYVPERCNIDDPVMFTNNILRNSRLWGRTEITKTVWRLVKFPKIKKSYQPFIDFLRSRADFSKPYYSSDELVNDYPKADLYITGSDQVWNSSFCRDEKVDSPYYYSFLKNERRISYASSFGKDSIPNKNIGEVKSHLAKYDSLSVREDSGVEIIKQMGLISKRVVDPTLLCEKKVFDDLCLDKLNITGYIVLYQVHFDQNTFKLALQVSKTLKKKLVVISIDSDKKRQIKNCIFVNPNINEWISLIKFSSGIITDSFHACIFSILYEKNFIVNTGTRRKMSTRINGLLNILSLDERIFNGYDKEAATKLLTLDINWEKCNSSLKEEQEKSRKWLNDAIKNRCDAI</sequence>
<accession>A0A7G9GPC0</accession>
<evidence type="ECO:0000313" key="3">
    <source>
        <dbReference type="Proteomes" id="UP000515856"/>
    </source>
</evidence>
<dbReference type="GO" id="GO:0016740">
    <property type="term" value="F:transferase activity"/>
    <property type="evidence" value="ECO:0007669"/>
    <property type="project" value="UniProtKB-KW"/>
</dbReference>
<dbReference type="Proteomes" id="UP000515856">
    <property type="component" value="Chromosome"/>
</dbReference>
<name>A0A7G9GPC0_9FIRM</name>
<dbReference type="KEGG" id="ehn:H9Q80_01465"/>
<organism evidence="2 3">
    <name type="scientific">[Eubacterium] hominis</name>
    <dbReference type="NCBI Taxonomy" id="2764325"/>
    <lineage>
        <taxon>Bacteria</taxon>
        <taxon>Bacillati</taxon>
        <taxon>Bacillota</taxon>
        <taxon>Erysipelotrichia</taxon>
        <taxon>Erysipelotrichales</taxon>
        <taxon>Erysipelotrichaceae</taxon>
        <taxon>Amedibacillus</taxon>
    </lineage>
</organism>
<dbReference type="EMBL" id="CP060636">
    <property type="protein sequence ID" value="QNM12652.1"/>
    <property type="molecule type" value="Genomic_DNA"/>
</dbReference>
<dbReference type="AlphaFoldDB" id="A0A7G9GPC0"/>
<evidence type="ECO:0000313" key="2">
    <source>
        <dbReference type="EMBL" id="QNM12652.1"/>
    </source>
</evidence>
<dbReference type="InterPro" id="IPR007345">
    <property type="entry name" value="Polysacch_pyruvyl_Trfase"/>
</dbReference>
<keyword evidence="2" id="KW-0808">Transferase</keyword>
<protein>
    <submittedName>
        <fullName evidence="2">Polysaccharide pyruvyl transferase family protein</fullName>
    </submittedName>
</protein>
<evidence type="ECO:0000259" key="1">
    <source>
        <dbReference type="Pfam" id="PF04230"/>
    </source>
</evidence>
<reference evidence="2 3" key="1">
    <citation type="submission" date="2020-08" db="EMBL/GenBank/DDBJ databases">
        <authorList>
            <person name="Liu C."/>
            <person name="Sun Q."/>
        </authorList>
    </citation>
    <scope>NUCLEOTIDE SEQUENCE [LARGE SCALE GENOMIC DNA]</scope>
    <source>
        <strain evidence="2 3">NSJ-61</strain>
    </source>
</reference>
<keyword evidence="3" id="KW-1185">Reference proteome</keyword>
<dbReference type="RefSeq" id="WP_117536294.1">
    <property type="nucleotide sequence ID" value="NZ_CP060636.1"/>
</dbReference>
<proteinExistence type="predicted"/>